<reference evidence="3" key="2">
    <citation type="journal article" date="2017" name="Mol. Ecol.">
        <title>Comparative and population genomic landscape of Phellinus noxius: A hypervariable fungus causing root rot in trees.</title>
        <authorList>
            <person name="Chung C.L."/>
            <person name="Lee T.J."/>
            <person name="Akiba M."/>
            <person name="Lee H.H."/>
            <person name="Kuo T.H."/>
            <person name="Liu D."/>
            <person name="Ke H.M."/>
            <person name="Yokoi T."/>
            <person name="Roa M.B."/>
            <person name="Lu M.J."/>
            <person name="Chang Y.Y."/>
            <person name="Ann P.J."/>
            <person name="Tsai J.N."/>
            <person name="Chen C.Y."/>
            <person name="Tzean S.S."/>
            <person name="Ota Y."/>
            <person name="Hattori T."/>
            <person name="Sahashi N."/>
            <person name="Liou R.F."/>
            <person name="Kikuchi T."/>
            <person name="Tsai I.J."/>
        </authorList>
    </citation>
    <scope>NUCLEOTIDE SEQUENCE</scope>
    <source>
        <strain evidence="3">FFPRI411160</strain>
    </source>
</reference>
<organism evidence="3 4">
    <name type="scientific">Pyrrhoderma noxium</name>
    <dbReference type="NCBI Taxonomy" id="2282107"/>
    <lineage>
        <taxon>Eukaryota</taxon>
        <taxon>Fungi</taxon>
        <taxon>Dikarya</taxon>
        <taxon>Basidiomycota</taxon>
        <taxon>Agaricomycotina</taxon>
        <taxon>Agaricomycetes</taxon>
        <taxon>Hymenochaetales</taxon>
        <taxon>Hymenochaetaceae</taxon>
        <taxon>Pyrrhoderma</taxon>
    </lineage>
</organism>
<dbReference type="InParanoid" id="A0A286UA21"/>
<keyword evidence="4" id="KW-1185">Reference proteome</keyword>
<accession>A0A286UA21</accession>
<dbReference type="AlphaFoldDB" id="A0A286UA21"/>
<feature type="transmembrane region" description="Helical" evidence="1">
    <location>
        <begin position="29"/>
        <end position="50"/>
    </location>
</feature>
<reference evidence="3" key="3">
    <citation type="submission" date="2017-05" db="EMBL/GenBank/DDBJ databases">
        <authorList>
            <person name="Chung C.-L."/>
            <person name="Lee J.T."/>
            <person name="Akiba M."/>
            <person name="Lee H.-H."/>
            <person name="Kuo T.-H."/>
            <person name="Liu D."/>
            <person name="Ke H.-M."/>
            <person name="Yokoi T."/>
            <person name="Roa M.B."/>
            <person name="Lu M.J."/>
            <person name="Chang Y.-Y."/>
            <person name="Ann P.-J."/>
            <person name="Tsai J.-N."/>
            <person name="Chen C.-Y."/>
            <person name="Tzean S.-S."/>
            <person name="Ota Y."/>
            <person name="Hattori T."/>
            <person name="Sahashi N."/>
            <person name="Liou R.-F."/>
            <person name="Kikuchi T."/>
            <person name="Tsai I.J."/>
        </authorList>
    </citation>
    <scope>NUCLEOTIDE SEQUENCE</scope>
    <source>
        <strain evidence="3">FFPRI411160</strain>
    </source>
</reference>
<evidence type="ECO:0000313" key="2">
    <source>
        <dbReference type="EMBL" id="PAV16421.1"/>
    </source>
</evidence>
<evidence type="ECO:0000256" key="1">
    <source>
        <dbReference type="SAM" id="Phobius"/>
    </source>
</evidence>
<keyword evidence="1" id="KW-1133">Transmembrane helix</keyword>
<gene>
    <name evidence="2" type="ORF">PNOK_0804100</name>
    <name evidence="3" type="ORF">PNOK_0804300</name>
</gene>
<dbReference type="EMBL" id="NBII01000008">
    <property type="protein sequence ID" value="PAV16421.1"/>
    <property type="molecule type" value="Genomic_DNA"/>
</dbReference>
<protein>
    <submittedName>
        <fullName evidence="3">Uncharacterized protein</fullName>
    </submittedName>
</protein>
<proteinExistence type="predicted"/>
<sequence length="242" mass="26541">MPALNFTSSSSETTPSSDPIRATWTSSGLLVVIAILIITVLSIISFLIYYHLRRPSRISPTVLTGILGWINRGDSDIEKCTRTNIIGKEMISGPELLYGTGSLVLNDSYISPSDMESRDCYPEPTRSARCREANVEERLASASSIMGNPPLSTFVLHLKPHNDVSNRDKSTLGRACEGFDISSDTILSFRLTRDTDKDPHNQSIIYSASSEIAEKYERGIGDGDGEDACGKNSRIQNTEVCE</sequence>
<name>A0A286UA21_9AGAM</name>
<reference evidence="4" key="1">
    <citation type="journal article" date="2017" name="bioRxiv">
        <title>The Genomic Landscape Of Tree Rot In Phellinus noxius And Its Hymenochaetales Members.</title>
        <authorList>
            <person name="Chung C.-L."/>
            <person name="Lee J.T."/>
            <person name="Akiba M."/>
            <person name="Lee H.-H."/>
            <person name="Kuo T.-H."/>
            <person name="Liu D."/>
            <person name="Ke H.-M."/>
            <person name="Yokoi T."/>
            <person name="Roa M.B."/>
            <person name="Lu M.J."/>
            <person name="Chang Y.-Y."/>
            <person name="Ann P.-J."/>
            <person name="Tsai J.-N."/>
            <person name="Chen C.-Y."/>
            <person name="Tzean S.-S."/>
            <person name="Ota Y."/>
            <person name="Hattori T."/>
            <person name="Sahashi N."/>
            <person name="Liou R.-F."/>
            <person name="Kikuchi T."/>
            <person name="Tsai I.J."/>
        </authorList>
    </citation>
    <scope>NUCLEOTIDE SEQUENCE [LARGE SCALE GENOMIC DNA]</scope>
    <source>
        <strain evidence="4">FFPRI411160</strain>
    </source>
</reference>
<keyword evidence="1" id="KW-0812">Transmembrane</keyword>
<keyword evidence="1" id="KW-0472">Membrane</keyword>
<dbReference type="EMBL" id="NBII01000008">
    <property type="protein sequence ID" value="PAV16423.1"/>
    <property type="molecule type" value="Genomic_DNA"/>
</dbReference>
<evidence type="ECO:0000313" key="4">
    <source>
        <dbReference type="Proteomes" id="UP000217199"/>
    </source>
</evidence>
<evidence type="ECO:0000313" key="3">
    <source>
        <dbReference type="EMBL" id="PAV16423.1"/>
    </source>
</evidence>
<dbReference type="Proteomes" id="UP000217199">
    <property type="component" value="Unassembled WGS sequence"/>
</dbReference>
<comment type="caution">
    <text evidence="3">The sequence shown here is derived from an EMBL/GenBank/DDBJ whole genome shotgun (WGS) entry which is preliminary data.</text>
</comment>